<dbReference type="Proteomes" id="UP000286246">
    <property type="component" value="Unassembled WGS sequence"/>
</dbReference>
<evidence type="ECO:0000256" key="2">
    <source>
        <dbReference type="SAM" id="Phobius"/>
    </source>
</evidence>
<dbReference type="OrthoDB" id="9792992at2"/>
<dbReference type="EMBL" id="RAPY01000002">
    <property type="protein sequence ID" value="RKE52399.1"/>
    <property type="molecule type" value="Genomic_DNA"/>
</dbReference>
<feature type="domain" description="Signal transduction histidine kinase internal region" evidence="3">
    <location>
        <begin position="168"/>
        <end position="239"/>
    </location>
</feature>
<dbReference type="GO" id="GO:0000155">
    <property type="term" value="F:phosphorelay sensor kinase activity"/>
    <property type="evidence" value="ECO:0007669"/>
    <property type="project" value="InterPro"/>
</dbReference>
<evidence type="ECO:0000256" key="1">
    <source>
        <dbReference type="SAM" id="Coils"/>
    </source>
</evidence>
<comment type="caution">
    <text evidence="4">The sequence shown here is derived from an EMBL/GenBank/DDBJ whole genome shotgun (WGS) entry which is preliminary data.</text>
</comment>
<protein>
    <submittedName>
        <fullName evidence="4">Histidine kinase</fullName>
    </submittedName>
</protein>
<keyword evidence="4" id="KW-0808">Transferase</keyword>
<accession>A0A420B6W2</accession>
<keyword evidence="4" id="KW-0418">Kinase</keyword>
<feature type="transmembrane region" description="Helical" evidence="2">
    <location>
        <begin position="80"/>
        <end position="103"/>
    </location>
</feature>
<evidence type="ECO:0000313" key="4">
    <source>
        <dbReference type="EMBL" id="RKE52399.1"/>
    </source>
</evidence>
<dbReference type="InterPro" id="IPR010559">
    <property type="entry name" value="Sig_transdc_His_kin_internal"/>
</dbReference>
<feature type="transmembrane region" description="Helical" evidence="2">
    <location>
        <begin position="50"/>
        <end position="68"/>
    </location>
</feature>
<feature type="transmembrane region" description="Helical" evidence="2">
    <location>
        <begin position="20"/>
        <end position="38"/>
    </location>
</feature>
<reference evidence="4 5" key="1">
    <citation type="submission" date="2018-09" db="EMBL/GenBank/DDBJ databases">
        <title>Genomic Encyclopedia of Type Strains, Phase III (KMG-III): the genomes of soil and plant-associated and newly described type strains.</title>
        <authorList>
            <person name="Whitman W."/>
        </authorList>
    </citation>
    <scope>NUCLEOTIDE SEQUENCE [LARGE SCALE GENOMIC DNA]</scope>
    <source>
        <strain evidence="4 5">CECT 7938</strain>
    </source>
</reference>
<proteinExistence type="predicted"/>
<name>A0A420B6W2_SPHD1</name>
<organism evidence="4 5">
    <name type="scientific">Sphingobacterium detergens</name>
    <dbReference type="NCBI Taxonomy" id="1145106"/>
    <lineage>
        <taxon>Bacteria</taxon>
        <taxon>Pseudomonadati</taxon>
        <taxon>Bacteroidota</taxon>
        <taxon>Sphingobacteriia</taxon>
        <taxon>Sphingobacteriales</taxon>
        <taxon>Sphingobacteriaceae</taxon>
        <taxon>Sphingobacterium</taxon>
    </lineage>
</organism>
<dbReference type="AlphaFoldDB" id="A0A420B6W2"/>
<dbReference type="PANTHER" id="PTHR34220">
    <property type="entry name" value="SENSOR HISTIDINE KINASE YPDA"/>
    <property type="match status" value="1"/>
</dbReference>
<dbReference type="InterPro" id="IPR050640">
    <property type="entry name" value="Bact_2-comp_sensor_kinase"/>
</dbReference>
<evidence type="ECO:0000313" key="5">
    <source>
        <dbReference type="Proteomes" id="UP000286246"/>
    </source>
</evidence>
<keyword evidence="2" id="KW-0472">Membrane</keyword>
<feature type="transmembrane region" description="Helical" evidence="2">
    <location>
        <begin position="123"/>
        <end position="140"/>
    </location>
</feature>
<dbReference type="RefSeq" id="WP_120259441.1">
    <property type="nucleotide sequence ID" value="NZ_RAPY01000002.1"/>
</dbReference>
<keyword evidence="1" id="KW-0175">Coiled coil</keyword>
<dbReference type="PANTHER" id="PTHR34220:SF7">
    <property type="entry name" value="SENSOR HISTIDINE KINASE YPDA"/>
    <property type="match status" value="1"/>
</dbReference>
<dbReference type="Pfam" id="PF06580">
    <property type="entry name" value="His_kinase"/>
    <property type="match status" value="1"/>
</dbReference>
<evidence type="ECO:0000259" key="3">
    <source>
        <dbReference type="Pfam" id="PF06580"/>
    </source>
</evidence>
<keyword evidence="5" id="KW-1185">Reference proteome</keyword>
<dbReference type="GO" id="GO:0016020">
    <property type="term" value="C:membrane"/>
    <property type="evidence" value="ECO:0007669"/>
    <property type="project" value="InterPro"/>
</dbReference>
<gene>
    <name evidence="4" type="ORF">DFQ12_2635</name>
</gene>
<feature type="coiled-coil region" evidence="1">
    <location>
        <begin position="141"/>
        <end position="168"/>
    </location>
</feature>
<sequence>MIKIEQLGLFSSVNYPKIIFLHFIGVFIFIAFETSLALVLNPDIGFWENVVYYLLEIATFYVNLFCVMPLANHRGREVRFLLGLVLLIVSFCICRIALLKVLYPVMFAQIVNEGHMDKMFARAGWRGIYIIGLSIVYWLFKRDKKAALERKQLEIDKLKAIAEKRRIEVSLLQMQLEPHLITNVLAFVYEKIEVIAPDAALAVDRLSELMKHSLTDVISLNKVPIEEEIEGVKTLIAIQGSLANKPLSIELDIEQNEGHGDELIPPNLLTTFIDNIFTHGIVDNPATPARVKISVDNSMFYFRCENAKSNMDFRGKGLGMSNVRSILNYFYQEQYELSVAESETYYSLDLKIAL</sequence>
<keyword evidence="2" id="KW-0812">Transmembrane</keyword>
<keyword evidence="2" id="KW-1133">Transmembrane helix</keyword>